<gene>
    <name evidence="10" type="ORF">LMI_1763</name>
    <name evidence="11" type="ORF">SAMN02982997_02623</name>
</gene>
<evidence type="ECO:0000313" key="10">
    <source>
        <dbReference type="EMBL" id="CEG61057.1"/>
    </source>
</evidence>
<feature type="transmembrane region" description="Helical" evidence="9">
    <location>
        <begin position="27"/>
        <end position="45"/>
    </location>
</feature>
<dbReference type="EMBL" id="FMVN01000014">
    <property type="protein sequence ID" value="SCY71157.1"/>
    <property type="molecule type" value="Genomic_DNA"/>
</dbReference>
<dbReference type="OrthoDB" id="445589at2"/>
<dbReference type="KEGG" id="tmc:LMI_1763"/>
<dbReference type="GO" id="GO:0005254">
    <property type="term" value="F:chloride channel activity"/>
    <property type="evidence" value="ECO:0007669"/>
    <property type="project" value="InterPro"/>
</dbReference>
<keyword evidence="6" id="KW-0406">Ion transport</keyword>
<organism evidence="10 12">
    <name type="scientific">Legionella micdadei</name>
    <name type="common">Tatlockia micdadei</name>
    <dbReference type="NCBI Taxonomy" id="451"/>
    <lineage>
        <taxon>Bacteria</taxon>
        <taxon>Pseudomonadati</taxon>
        <taxon>Pseudomonadota</taxon>
        <taxon>Gammaproteobacteria</taxon>
        <taxon>Legionellales</taxon>
        <taxon>Legionellaceae</taxon>
        <taxon>Legionella</taxon>
    </lineage>
</organism>
<comment type="subcellular location">
    <subcellularLocation>
        <location evidence="1">Cell membrane</location>
        <topology evidence="1">Multi-pass membrane protein</topology>
    </subcellularLocation>
</comment>
<evidence type="ECO:0000313" key="11">
    <source>
        <dbReference type="EMBL" id="SCY71157.1"/>
    </source>
</evidence>
<dbReference type="PANTHER" id="PTHR33281">
    <property type="entry name" value="UPF0187 PROTEIN YNEE"/>
    <property type="match status" value="1"/>
</dbReference>
<feature type="transmembrane region" description="Helical" evidence="9">
    <location>
        <begin position="205"/>
        <end position="223"/>
    </location>
</feature>
<dbReference type="EMBL" id="LN614830">
    <property type="protein sequence ID" value="CEG61057.1"/>
    <property type="molecule type" value="Genomic_DNA"/>
</dbReference>
<keyword evidence="7 9" id="KW-0472">Membrane</keyword>
<dbReference type="AlphaFoldDB" id="A0A098GGE0"/>
<evidence type="ECO:0000256" key="8">
    <source>
        <dbReference type="ARBA" id="ARBA00034708"/>
    </source>
</evidence>
<evidence type="ECO:0000256" key="6">
    <source>
        <dbReference type="ARBA" id="ARBA00023065"/>
    </source>
</evidence>
<comment type="similarity">
    <text evidence="8">Belongs to the anion channel-forming bestrophin (TC 1.A.46) family.</text>
</comment>
<dbReference type="PATRIC" id="fig|451.8.peg.1536"/>
<dbReference type="Pfam" id="PF25539">
    <property type="entry name" value="Bestrophin_2"/>
    <property type="match status" value="1"/>
</dbReference>
<dbReference type="InterPro" id="IPR044669">
    <property type="entry name" value="YneE/VCCN1/2-like"/>
</dbReference>
<accession>A0A098GGE0</accession>
<proteinExistence type="inferred from homology"/>
<dbReference type="Proteomes" id="UP000032414">
    <property type="component" value="Chromosome I"/>
</dbReference>
<protein>
    <submittedName>
        <fullName evidence="11">Membrane protein</fullName>
    </submittedName>
</protein>
<dbReference type="PANTHER" id="PTHR33281:SF19">
    <property type="entry name" value="VOLTAGE-DEPENDENT ANION CHANNEL-FORMING PROTEIN YNEE"/>
    <property type="match status" value="1"/>
</dbReference>
<dbReference type="GO" id="GO:0005886">
    <property type="term" value="C:plasma membrane"/>
    <property type="evidence" value="ECO:0007669"/>
    <property type="project" value="UniProtKB-SubCell"/>
</dbReference>
<evidence type="ECO:0000256" key="1">
    <source>
        <dbReference type="ARBA" id="ARBA00004651"/>
    </source>
</evidence>
<keyword evidence="5 9" id="KW-1133">Transmembrane helix</keyword>
<keyword evidence="2" id="KW-0813">Transport</keyword>
<evidence type="ECO:0000256" key="3">
    <source>
        <dbReference type="ARBA" id="ARBA00022475"/>
    </source>
</evidence>
<evidence type="ECO:0000256" key="9">
    <source>
        <dbReference type="SAM" id="Phobius"/>
    </source>
</evidence>
<dbReference type="Proteomes" id="UP000182998">
    <property type="component" value="Unassembled WGS sequence"/>
</dbReference>
<keyword evidence="3" id="KW-1003">Cell membrane</keyword>
<evidence type="ECO:0000256" key="2">
    <source>
        <dbReference type="ARBA" id="ARBA00022448"/>
    </source>
</evidence>
<evidence type="ECO:0000256" key="5">
    <source>
        <dbReference type="ARBA" id="ARBA00022989"/>
    </source>
</evidence>
<sequence length="298" mass="34933">MKLRSHNLLTWVPHLFLFYKEKVFRKLMPIMVILTIYAILIAYFFQHATRYNLGQFHLIFSFILTIIIGFRVNTSYSRWWEGRILWGSIVNNCRNLALKFEIFTGLHVHPNFYQLLKKLPIIVKANLRKEIKEVEMELQLLGIEDTSSQHPVLLVIQRMYFILNQLRGEEKLRFEQYLALDTHLANLIDMVGGCERIANTHVPPAFAFFVKQALLFYALMFPFGWVDTFGFLIIPMMVMIVYILLGLEILSEELEEPFGKDDNDLPLNIISKNISRNIEQIALTGREFFKSDIQGNNP</sequence>
<evidence type="ECO:0000313" key="12">
    <source>
        <dbReference type="Proteomes" id="UP000032414"/>
    </source>
</evidence>
<reference evidence="12" key="2">
    <citation type="submission" date="2014-09" db="EMBL/GenBank/DDBJ databases">
        <authorList>
            <person name="Gomez-Valero L."/>
        </authorList>
    </citation>
    <scope>NUCLEOTIDE SEQUENCE [LARGE SCALE GENOMIC DNA]</scope>
    <source>
        <strain evidence="12">ATCC33218</strain>
    </source>
</reference>
<dbReference type="RefSeq" id="WP_045099363.1">
    <property type="nucleotide sequence ID" value="NZ_CP020614.1"/>
</dbReference>
<evidence type="ECO:0000313" key="13">
    <source>
        <dbReference type="Proteomes" id="UP000182998"/>
    </source>
</evidence>
<evidence type="ECO:0000256" key="4">
    <source>
        <dbReference type="ARBA" id="ARBA00022692"/>
    </source>
</evidence>
<dbReference type="HOGENOM" id="CLU_029790_4_1_6"/>
<reference evidence="11 13" key="3">
    <citation type="submission" date="2016-10" db="EMBL/GenBank/DDBJ databases">
        <authorList>
            <person name="Varghese N."/>
            <person name="Submissions S."/>
        </authorList>
    </citation>
    <scope>NUCLEOTIDE SEQUENCE [LARGE SCALE GENOMIC DNA]</scope>
    <source>
        <strain evidence="11 13">ATCC 33218</strain>
    </source>
</reference>
<keyword evidence="13" id="KW-1185">Reference proteome</keyword>
<keyword evidence="4 9" id="KW-0812">Transmembrane</keyword>
<reference evidence="10" key="1">
    <citation type="submission" date="2014-09" db="EMBL/GenBank/DDBJ databases">
        <authorList>
            <person name="GOMEZ-VALERO Laura"/>
        </authorList>
    </citation>
    <scope>NUCLEOTIDE SEQUENCE</scope>
    <source>
        <strain evidence="10">ATCC33218</strain>
    </source>
</reference>
<feature type="transmembrane region" description="Helical" evidence="9">
    <location>
        <begin position="229"/>
        <end position="250"/>
    </location>
</feature>
<evidence type="ECO:0000256" key="7">
    <source>
        <dbReference type="ARBA" id="ARBA00023136"/>
    </source>
</evidence>
<feature type="transmembrane region" description="Helical" evidence="9">
    <location>
        <begin position="51"/>
        <end position="70"/>
    </location>
</feature>
<dbReference type="STRING" id="451.B6N58_07155"/>
<name>A0A098GGE0_LEGMI</name>